<keyword evidence="1" id="KW-0812">Transmembrane</keyword>
<feature type="transmembrane region" description="Helical" evidence="1">
    <location>
        <begin position="52"/>
        <end position="73"/>
    </location>
</feature>
<protein>
    <recommendedName>
        <fullName evidence="4">DUF2306 domain-containing protein</fullName>
    </recommendedName>
</protein>
<feature type="transmembrane region" description="Helical" evidence="1">
    <location>
        <begin position="85"/>
        <end position="105"/>
    </location>
</feature>
<evidence type="ECO:0000313" key="3">
    <source>
        <dbReference type="Proteomes" id="UP000441389"/>
    </source>
</evidence>
<comment type="caution">
    <text evidence="2">The sequence shown here is derived from an EMBL/GenBank/DDBJ whole genome shotgun (WGS) entry which is preliminary data.</text>
</comment>
<proteinExistence type="predicted"/>
<evidence type="ECO:0000256" key="1">
    <source>
        <dbReference type="SAM" id="Phobius"/>
    </source>
</evidence>
<dbReference type="AlphaFoldDB" id="A0A6I4J0M4"/>
<keyword evidence="3" id="KW-1185">Reference proteome</keyword>
<keyword evidence="1" id="KW-1133">Transmembrane helix</keyword>
<evidence type="ECO:0000313" key="2">
    <source>
        <dbReference type="EMBL" id="MVO77698.1"/>
    </source>
</evidence>
<sequence length="241" mass="26315">MATIVAPVRPAWTADRIFFGSIAVALGLATFIGFAPTYYLHDYFARPAVPPILHVHGLVFTAWVLTYIGQTALIGAGQIRLHRTVGGFAVVLALVVFLLGVVVAIERGRNGTPPPGRDPAAFLIFPFVSIGMFAWLFSLALLRRNMAQHHKRLMLLATLSLCVTPMARLSRMLHWPVIPPVGGMLIANLFLIALVAFDLRRRGRLHPATMLGGGLFLASEPLRVLVSQSAAWQHFAHMLIG</sequence>
<dbReference type="EMBL" id="WQMS01000007">
    <property type="protein sequence ID" value="MVO77698.1"/>
    <property type="molecule type" value="Genomic_DNA"/>
</dbReference>
<evidence type="ECO:0008006" key="4">
    <source>
        <dbReference type="Google" id="ProtNLM"/>
    </source>
</evidence>
<gene>
    <name evidence="2" type="ORF">GON01_07080</name>
</gene>
<accession>A0A6I4J0M4</accession>
<feature type="transmembrane region" description="Helical" evidence="1">
    <location>
        <begin position="17"/>
        <end position="40"/>
    </location>
</feature>
<dbReference type="Proteomes" id="UP000441389">
    <property type="component" value="Unassembled WGS sequence"/>
</dbReference>
<name>A0A6I4J0M4_9SPHN</name>
<dbReference type="RefSeq" id="WP_157026657.1">
    <property type="nucleotide sequence ID" value="NZ_WQMS01000007.1"/>
</dbReference>
<feature type="transmembrane region" description="Helical" evidence="1">
    <location>
        <begin position="120"/>
        <end position="141"/>
    </location>
</feature>
<organism evidence="2 3">
    <name type="scientific">Sphingomonas horti</name>
    <dbReference type="NCBI Taxonomy" id="2682842"/>
    <lineage>
        <taxon>Bacteria</taxon>
        <taxon>Pseudomonadati</taxon>
        <taxon>Pseudomonadota</taxon>
        <taxon>Alphaproteobacteria</taxon>
        <taxon>Sphingomonadales</taxon>
        <taxon>Sphingomonadaceae</taxon>
        <taxon>Sphingomonas</taxon>
    </lineage>
</organism>
<reference evidence="2 3" key="1">
    <citation type="submission" date="2019-12" db="EMBL/GenBank/DDBJ databases">
        <authorList>
            <person name="Huq M.A."/>
        </authorList>
    </citation>
    <scope>NUCLEOTIDE SEQUENCE [LARGE SCALE GENOMIC DNA]</scope>
    <source>
        <strain evidence="2 3">MAH-20</strain>
    </source>
</reference>
<keyword evidence="1" id="KW-0472">Membrane</keyword>
<feature type="transmembrane region" description="Helical" evidence="1">
    <location>
        <begin position="177"/>
        <end position="197"/>
    </location>
</feature>